<proteinExistence type="inferred from homology"/>
<dbReference type="FunFam" id="1.10.3720.10:FF:000003">
    <property type="entry name" value="Aliphatic sulfonate ABC transporter permease"/>
    <property type="match status" value="1"/>
</dbReference>
<accession>A0A168FIL9</accession>
<dbReference type="GO" id="GO:0005886">
    <property type="term" value="C:plasma membrane"/>
    <property type="evidence" value="ECO:0007669"/>
    <property type="project" value="UniProtKB-SubCell"/>
</dbReference>
<keyword evidence="5 7" id="KW-1133">Transmembrane helix</keyword>
<feature type="transmembrane region" description="Helical" evidence="7">
    <location>
        <begin position="54"/>
        <end position="71"/>
    </location>
</feature>
<evidence type="ECO:0000256" key="5">
    <source>
        <dbReference type="ARBA" id="ARBA00022989"/>
    </source>
</evidence>
<dbReference type="Pfam" id="PF00528">
    <property type="entry name" value="BPD_transp_1"/>
    <property type="match status" value="1"/>
</dbReference>
<feature type="domain" description="ABC transmembrane type-1" evidence="9">
    <location>
        <begin position="105"/>
        <end position="285"/>
    </location>
</feature>
<dbReference type="Gene3D" id="1.10.3720.10">
    <property type="entry name" value="MetI-like"/>
    <property type="match status" value="1"/>
</dbReference>
<dbReference type="PANTHER" id="PTHR30151">
    <property type="entry name" value="ALKANE SULFONATE ABC TRANSPORTER-RELATED, MEMBRANE SUBUNIT"/>
    <property type="match status" value="1"/>
</dbReference>
<dbReference type="RefSeq" id="WP_068203084.1">
    <property type="nucleotide sequence ID" value="NZ_CP014209.1"/>
</dbReference>
<feature type="compositionally biased region" description="Basic and acidic residues" evidence="8">
    <location>
        <begin position="28"/>
        <end position="45"/>
    </location>
</feature>
<protein>
    <submittedName>
        <fullName evidence="10">Putative aliphatic sulfonates transport permease protein SsuC</fullName>
    </submittedName>
</protein>
<keyword evidence="6 7" id="KW-0472">Membrane</keyword>
<dbReference type="PROSITE" id="PS50928">
    <property type="entry name" value="ABC_TM1"/>
    <property type="match status" value="1"/>
</dbReference>
<evidence type="ECO:0000256" key="4">
    <source>
        <dbReference type="ARBA" id="ARBA00022692"/>
    </source>
</evidence>
<dbReference type="InterPro" id="IPR000515">
    <property type="entry name" value="MetI-like"/>
</dbReference>
<dbReference type="SUPFAM" id="SSF161098">
    <property type="entry name" value="MetI-like"/>
    <property type="match status" value="1"/>
</dbReference>
<feature type="transmembrane region" description="Helical" evidence="7">
    <location>
        <begin position="115"/>
        <end position="135"/>
    </location>
</feature>
<dbReference type="PANTHER" id="PTHR30151:SF38">
    <property type="entry name" value="ALIPHATIC SULFONATES TRANSPORT PERMEASE PROTEIN SSUC-RELATED"/>
    <property type="match status" value="1"/>
</dbReference>
<evidence type="ECO:0000256" key="1">
    <source>
        <dbReference type="ARBA" id="ARBA00004651"/>
    </source>
</evidence>
<feature type="compositionally biased region" description="Low complexity" evidence="8">
    <location>
        <begin position="1"/>
        <end position="18"/>
    </location>
</feature>
<feature type="transmembrane region" description="Helical" evidence="7">
    <location>
        <begin position="234"/>
        <end position="254"/>
    </location>
</feature>
<evidence type="ECO:0000313" key="11">
    <source>
        <dbReference type="Proteomes" id="UP000076794"/>
    </source>
</evidence>
<sequence>MTAPPGTPAGTRTPPTRASVLRTVPPDESLRVGVDDRFTKPPRRPDRGRRTKDLAGRVAGPLAVLLLWWLATALDWVSPLLLPSPGTVLATGVDLVTSGVLGENLLVSLGRAGTGLVIGITVGVLLALLTGLSRVGELLIDSNVQMLRAMPILALQPLVIVWFGIGEPTKILLVALAVTFPVYINTHAAIRAVDVRFVELAHTVDLSRWSLVRRVVLPGALPGFLTGLRFATAISWLVLVVAEQINATAGIGFLMTQARTVARTDVIIVGLVVYALLGLLSDILVRTLERKALVWAPRLQAR</sequence>
<evidence type="ECO:0000256" key="8">
    <source>
        <dbReference type="SAM" id="MobiDB-lite"/>
    </source>
</evidence>
<keyword evidence="11" id="KW-1185">Reference proteome</keyword>
<gene>
    <name evidence="10" type="primary">ssuC_4</name>
    <name evidence="10" type="ORF">I598_2329</name>
</gene>
<evidence type="ECO:0000256" key="3">
    <source>
        <dbReference type="ARBA" id="ARBA00022475"/>
    </source>
</evidence>
<feature type="region of interest" description="Disordered" evidence="8">
    <location>
        <begin position="1"/>
        <end position="52"/>
    </location>
</feature>
<dbReference type="KEGG" id="ido:I598_2329"/>
<evidence type="ECO:0000259" key="9">
    <source>
        <dbReference type="PROSITE" id="PS50928"/>
    </source>
</evidence>
<feature type="transmembrane region" description="Helical" evidence="7">
    <location>
        <begin position="147"/>
        <end position="165"/>
    </location>
</feature>
<dbReference type="GO" id="GO:0042918">
    <property type="term" value="P:alkanesulfonate transmembrane transport"/>
    <property type="evidence" value="ECO:0007669"/>
    <property type="project" value="UniProtKB-ARBA"/>
</dbReference>
<dbReference type="EMBL" id="CP014209">
    <property type="protein sequence ID" value="ANC31869.1"/>
    <property type="molecule type" value="Genomic_DNA"/>
</dbReference>
<dbReference type="Proteomes" id="UP000076794">
    <property type="component" value="Chromosome"/>
</dbReference>
<evidence type="ECO:0000256" key="7">
    <source>
        <dbReference type="RuleBase" id="RU363032"/>
    </source>
</evidence>
<feature type="transmembrane region" description="Helical" evidence="7">
    <location>
        <begin position="171"/>
        <end position="190"/>
    </location>
</feature>
<evidence type="ECO:0000313" key="10">
    <source>
        <dbReference type="EMBL" id="ANC31869.1"/>
    </source>
</evidence>
<dbReference type="STRING" id="1300344.I598_2329"/>
<keyword evidence="2 7" id="KW-0813">Transport</keyword>
<comment type="subcellular location">
    <subcellularLocation>
        <location evidence="1 7">Cell membrane</location>
        <topology evidence="1 7">Multi-pass membrane protein</topology>
    </subcellularLocation>
</comment>
<name>A0A168FIL9_9MICO</name>
<organism evidence="10 11">
    <name type="scientific">Isoptericola dokdonensis DS-3</name>
    <dbReference type="NCBI Taxonomy" id="1300344"/>
    <lineage>
        <taxon>Bacteria</taxon>
        <taxon>Bacillati</taxon>
        <taxon>Actinomycetota</taxon>
        <taxon>Actinomycetes</taxon>
        <taxon>Micrococcales</taxon>
        <taxon>Promicromonosporaceae</taxon>
        <taxon>Isoptericola</taxon>
    </lineage>
</organism>
<evidence type="ECO:0000256" key="6">
    <source>
        <dbReference type="ARBA" id="ARBA00023136"/>
    </source>
</evidence>
<dbReference type="OrthoDB" id="9796361at2"/>
<dbReference type="InterPro" id="IPR035906">
    <property type="entry name" value="MetI-like_sf"/>
</dbReference>
<dbReference type="AlphaFoldDB" id="A0A168FIL9"/>
<dbReference type="PATRIC" id="fig|1300344.3.peg.2338"/>
<reference evidence="10 11" key="1">
    <citation type="submission" date="2016-01" db="EMBL/GenBank/DDBJ databases">
        <title>Complete genome sequence of a soil Actinobacterium, Isoptericola dokdonensis DS-3.</title>
        <authorList>
            <person name="Kwon S.-K."/>
            <person name="Kim J.F."/>
        </authorList>
    </citation>
    <scope>NUCLEOTIDE SEQUENCE [LARGE SCALE GENOMIC DNA]</scope>
    <source>
        <strain evidence="10 11">DS-3</strain>
    </source>
</reference>
<keyword evidence="4 7" id="KW-0812">Transmembrane</keyword>
<dbReference type="CDD" id="cd06261">
    <property type="entry name" value="TM_PBP2"/>
    <property type="match status" value="1"/>
</dbReference>
<keyword evidence="3" id="KW-1003">Cell membrane</keyword>
<evidence type="ECO:0000256" key="2">
    <source>
        <dbReference type="ARBA" id="ARBA00022448"/>
    </source>
</evidence>
<feature type="transmembrane region" description="Helical" evidence="7">
    <location>
        <begin position="266"/>
        <end position="285"/>
    </location>
</feature>
<comment type="similarity">
    <text evidence="7">Belongs to the binding-protein-dependent transport system permease family.</text>
</comment>